<gene>
    <name evidence="1" type="ORF">F936_00390</name>
</gene>
<dbReference type="Pfam" id="PF03069">
    <property type="entry name" value="FmdA_AmdA"/>
    <property type="match status" value="2"/>
</dbReference>
<name>A0ABP2ULT9_ACICA</name>
<evidence type="ECO:0000313" key="1">
    <source>
        <dbReference type="EMBL" id="ENW02030.1"/>
    </source>
</evidence>
<dbReference type="EMBL" id="APQI01000001">
    <property type="protein sequence ID" value="ENW02030.1"/>
    <property type="molecule type" value="Genomic_DNA"/>
</dbReference>
<dbReference type="Gene3D" id="2.60.120.580">
    <property type="entry name" value="Acetamidase/Formamidase-like domains"/>
    <property type="match status" value="2"/>
</dbReference>
<keyword evidence="2" id="KW-1185">Reference proteome</keyword>
<evidence type="ECO:0000313" key="2">
    <source>
        <dbReference type="Proteomes" id="UP000013024"/>
    </source>
</evidence>
<comment type="caution">
    <text evidence="1">The sequence shown here is derived from an EMBL/GenBank/DDBJ whole genome shotgun (WGS) entry which is preliminary data.</text>
</comment>
<accession>A0ABP2ULT9</accession>
<dbReference type="Gene3D" id="3.10.28.20">
    <property type="entry name" value="Acetamidase/Formamidase-like domains"/>
    <property type="match status" value="1"/>
</dbReference>
<proteinExistence type="predicted"/>
<dbReference type="PANTHER" id="PTHR31891:SF1">
    <property type="entry name" value="FORMAMIDASE C869.04-RELATED"/>
    <property type="match status" value="1"/>
</dbReference>
<dbReference type="InterPro" id="IPR004304">
    <property type="entry name" value="FmdA_AmdA"/>
</dbReference>
<dbReference type="SUPFAM" id="SSF141130">
    <property type="entry name" value="Acetamidase/Formamidase-like"/>
    <property type="match status" value="1"/>
</dbReference>
<dbReference type="PANTHER" id="PTHR31891">
    <property type="entry name" value="FORMAMIDASE C869.04-RELATED"/>
    <property type="match status" value="1"/>
</dbReference>
<sequence length="440" mass="48151">MKCFLDIAQSLALAQCLLTIQDLTVIFIFLGSEIMLKVKRLTASVLSVLCISLSHANDFKVLNQISKQPTELQSGEYKGNYYVPSTLKTITWGYLPNRDAKPVLTVPSGSVVTFDTVSHEGLLEDQGRNAEKFFQSKGVKSNEILEEAKTITQSNLKHDFHKDGPHIVTGPVAIEGAQPGDILKVEVLKVEPRVPYGVISNRHGKGALVGEFPKKAKQENASAEHPERYGNVSIFTPIEKNAKGEYEGVLKTESGKSIRFPLYPFMGIMGVAANTSEPVHSVPPAMYGGNIDINELGAGSTAYYPVQVKGALFYTGDSHFAQGDGEVALTALEASARATLKFTLLKAGKDKIPGKELKQPLAENAEFWITPGLDEDLDEAMKKSTREAIRFLNQEYGIDEATAYAYLSAATDFEVSQVVDKTKGIHAKIRKADFKEFESK</sequence>
<evidence type="ECO:0008006" key="3">
    <source>
        <dbReference type="Google" id="ProtNLM"/>
    </source>
</evidence>
<reference evidence="1 2" key="1">
    <citation type="submission" date="2013-02" db="EMBL/GenBank/DDBJ databases">
        <title>The Genome Sequence of Acinetobacter calcoaceticus CIP 81.8.</title>
        <authorList>
            <consortium name="The Broad Institute Genome Sequencing Platform"/>
            <consortium name="The Broad Institute Genome Sequencing Center for Infectious Disease"/>
            <person name="Cerqueira G."/>
            <person name="Feldgarden M."/>
            <person name="Courvalin P."/>
            <person name="Perichon B."/>
            <person name="Grillot-Courvalin C."/>
            <person name="Clermont D."/>
            <person name="Rocha E."/>
            <person name="Yoon E.-J."/>
            <person name="Nemec A."/>
            <person name="Walker B."/>
            <person name="Young S.K."/>
            <person name="Zeng Q."/>
            <person name="Gargeya S."/>
            <person name="Fitzgerald M."/>
            <person name="Haas B."/>
            <person name="Abouelleil A."/>
            <person name="Alvarado L."/>
            <person name="Arachchi H.M."/>
            <person name="Berlin A.M."/>
            <person name="Chapman S.B."/>
            <person name="Dewar J."/>
            <person name="Goldberg J."/>
            <person name="Griggs A."/>
            <person name="Gujja S."/>
            <person name="Hansen M."/>
            <person name="Howarth C."/>
            <person name="Imamovic A."/>
            <person name="Larimer J."/>
            <person name="McCowan C."/>
            <person name="Murphy C."/>
            <person name="Neiman D."/>
            <person name="Pearson M."/>
            <person name="Priest M."/>
            <person name="Roberts A."/>
            <person name="Saif S."/>
            <person name="Shea T."/>
            <person name="Sisk P."/>
            <person name="Sykes S."/>
            <person name="Wortman J."/>
            <person name="Nusbaum C."/>
            <person name="Birren B."/>
        </authorList>
    </citation>
    <scope>NUCLEOTIDE SEQUENCE [LARGE SCALE GENOMIC DNA]</scope>
    <source>
        <strain evidence="1 2">CIP 81.8</strain>
    </source>
</reference>
<dbReference type="Proteomes" id="UP000013024">
    <property type="component" value="Unassembled WGS sequence"/>
</dbReference>
<protein>
    <recommendedName>
        <fullName evidence="3">Acetamidase/formamidase</fullName>
    </recommendedName>
</protein>
<organism evidence="1 2">
    <name type="scientific">Acinetobacter calcoaceticus DSM 30006 = CIP 81.8</name>
    <dbReference type="NCBI Taxonomy" id="981331"/>
    <lineage>
        <taxon>Bacteria</taxon>
        <taxon>Pseudomonadati</taxon>
        <taxon>Pseudomonadota</taxon>
        <taxon>Gammaproteobacteria</taxon>
        <taxon>Moraxellales</taxon>
        <taxon>Moraxellaceae</taxon>
        <taxon>Acinetobacter</taxon>
        <taxon>Acinetobacter calcoaceticus/baumannii complex</taxon>
    </lineage>
</organism>